<dbReference type="FunFam" id="3.40.50.300:FF:000901">
    <property type="entry name" value="Chromosome partition protein Smc"/>
    <property type="match status" value="1"/>
</dbReference>
<dbReference type="GO" id="GO:0016887">
    <property type="term" value="F:ATP hydrolysis activity"/>
    <property type="evidence" value="ECO:0007669"/>
    <property type="project" value="InterPro"/>
</dbReference>
<comment type="subunit">
    <text evidence="7">Homodimer.</text>
</comment>
<dbReference type="InterPro" id="IPR036277">
    <property type="entry name" value="SMC_hinge_sf"/>
</dbReference>
<keyword evidence="6 7" id="KW-0238">DNA-binding</keyword>
<comment type="subcellular location">
    <subcellularLocation>
        <location evidence="1 7">Cytoplasm</location>
    </subcellularLocation>
</comment>
<keyword evidence="4 7" id="KW-0067">ATP-binding</keyword>
<dbReference type="Pfam" id="PF06470">
    <property type="entry name" value="SMC_hinge"/>
    <property type="match status" value="1"/>
</dbReference>
<accession>A0A0G2Z9Z4</accession>
<feature type="coiled-coil region" evidence="7">
    <location>
        <begin position="983"/>
        <end position="1017"/>
    </location>
</feature>
<comment type="similarity">
    <text evidence="7">Belongs to the SMC family.</text>
</comment>
<evidence type="ECO:0000259" key="8">
    <source>
        <dbReference type="SMART" id="SM00968"/>
    </source>
</evidence>
<dbReference type="GO" id="GO:0003677">
    <property type="term" value="F:DNA binding"/>
    <property type="evidence" value="ECO:0007669"/>
    <property type="project" value="UniProtKB-UniRule"/>
</dbReference>
<organism evidence="9 10">
    <name type="scientific">Kosmotoga pacifica</name>
    <dbReference type="NCBI Taxonomy" id="1330330"/>
    <lineage>
        <taxon>Bacteria</taxon>
        <taxon>Thermotogati</taxon>
        <taxon>Thermotogota</taxon>
        <taxon>Thermotogae</taxon>
        <taxon>Kosmotogales</taxon>
        <taxon>Kosmotogaceae</taxon>
        <taxon>Kosmotoga</taxon>
    </lineage>
</organism>
<dbReference type="InterPro" id="IPR010935">
    <property type="entry name" value="SMC_hinge"/>
</dbReference>
<dbReference type="EMBL" id="CP011232">
    <property type="protein sequence ID" value="AKI96916.1"/>
    <property type="molecule type" value="Genomic_DNA"/>
</dbReference>
<name>A0A0G2Z9Z4_9BACT</name>
<dbReference type="RefSeq" id="WP_047754051.1">
    <property type="nucleotide sequence ID" value="NZ_CAJUHA010000019.1"/>
</dbReference>
<dbReference type="InterPro" id="IPR027417">
    <property type="entry name" value="P-loop_NTPase"/>
</dbReference>
<evidence type="ECO:0000256" key="4">
    <source>
        <dbReference type="ARBA" id="ARBA00022840"/>
    </source>
</evidence>
<dbReference type="InterPro" id="IPR024704">
    <property type="entry name" value="SMC"/>
</dbReference>
<dbReference type="KEGG" id="kpf:IX53_02730"/>
<sequence length="1174" mass="135863">MRLKAVYIRGFKSFAFPTKMNIDAGITAIVGPNGSGKSNIVDAIRWLFGEQSMKSIRADNREDVIFAGSEKNPPANAAEVKLFFETDEGLITVGREVTRDGLSHYLLNNKPARLKDIKELFKGTGVGKELYSIVGQGQVDKVITASPYELRSLIEEAAGTAIYKEKKKEAMSKLAQTEANLERVEDILFELGKQRKSLYLKAKRAEKYLEYQDSLSRLKKHYYGNILRIEKETLKTHETERKRIAEELKTIQKKLIEEEAHWSALRQEFSEMDKEIESFTQLLEEYKKRQNDLLELKEMYSRRLSDKENKLIEVSTKLDSLKEEIEKLGKRKEELKMISDSMIREIEEKENQLRSMEQERDEIVRKYSEKEKDWLKEQERHNTIAKRINRIEAELEKLEGVREDATRRLNLIKSQIDSKSDRFETLKEEIESLASQGRESTEKQKELERNISAAKEQLKSNETELEDLKEKLAQLNDTLRRAQIERTTLEKQQEEYQGFSRAVREIFKRKETFESLIDVVANVVNVPEAFETAISVLLGGHMQDIVVEDANTAKRIVDFLKMNKIGRATLLPLDLLQSNFREDLTVKNHPGFIAFAARAVSVDRKYSIIPEYLFGNAIIVRSLDDAIDIRRKTAFRGRIVSVDGQLLSAGGSITGGYLGDSVRSDLISRKRRIQFLAEKEKTLRRDIQLVQKDIQRRKDDIIELRGYIRVLQEELNEVVSKGAAINRMIHELLKTADALENELEELMKLEEEYTAKLNTSQEKRKELSSEFQDLMKEKSSLEERMSRFSEELKKEKQKLESIQNNIIDSKLYLASLYEKKEQYSKELSELTQRKRDNQEQISILSRELSQLEADSERLRRQVNEQNRELESLKKETQSLFDSIRYQREGKEERFSKLQEVESGINVLKEKREKKRENLHQIELLIQETKMRVEQISRELEGIDVSDIPVLERGEIENIKSELDDVLNKLKFLGTVDLDAIEEYKLVDADYQELSNQKADLEKARQKLIELIDKTDSEARTIFMNTYQKINSSFAKYIQELFEGGEGEIRLMPSEDLLEAGLEISVRRPGRKFQKLQLMSGGEKALVGIALVFALLSIKPSPFYVLDEVDAPLDDFNADRFRRMLQRHAGDTQFLVVTHNKIVMESASVLHGITMTDGVSKIIPVEFNALESIMG</sequence>
<keyword evidence="10" id="KW-1185">Reference proteome</keyword>
<protein>
    <recommendedName>
        <fullName evidence="7">Chromosome partition protein Smc</fullName>
    </recommendedName>
</protein>
<gene>
    <name evidence="7" type="primary">smc</name>
    <name evidence="9" type="ORF">IX53_02730</name>
</gene>
<dbReference type="SMART" id="SM00968">
    <property type="entry name" value="SMC_hinge"/>
    <property type="match status" value="1"/>
</dbReference>
<feature type="coiled-coil region" evidence="7">
    <location>
        <begin position="729"/>
        <end position="938"/>
    </location>
</feature>
<comment type="domain">
    <text evidence="7">Contains large globular domains required for ATP hydrolysis at each terminus and a third globular domain forming a flexible hinge near the middle of the molecule. These domains are separated by coiled-coil structures.</text>
</comment>
<evidence type="ECO:0000256" key="1">
    <source>
        <dbReference type="ARBA" id="ARBA00004496"/>
    </source>
</evidence>
<dbReference type="Proteomes" id="UP000035159">
    <property type="component" value="Chromosome"/>
</dbReference>
<dbReference type="GO" id="GO:0005524">
    <property type="term" value="F:ATP binding"/>
    <property type="evidence" value="ECO:0007669"/>
    <property type="project" value="UniProtKB-UniRule"/>
</dbReference>
<evidence type="ECO:0000256" key="3">
    <source>
        <dbReference type="ARBA" id="ARBA00022741"/>
    </source>
</evidence>
<evidence type="ECO:0000313" key="9">
    <source>
        <dbReference type="EMBL" id="AKI96916.1"/>
    </source>
</evidence>
<dbReference type="GO" id="GO:0006260">
    <property type="term" value="P:DNA replication"/>
    <property type="evidence" value="ECO:0007669"/>
    <property type="project" value="UniProtKB-UniRule"/>
</dbReference>
<proteinExistence type="inferred from homology"/>
<dbReference type="HAMAP" id="MF_01894">
    <property type="entry name" value="Smc_prok"/>
    <property type="match status" value="1"/>
</dbReference>
<evidence type="ECO:0000256" key="6">
    <source>
        <dbReference type="ARBA" id="ARBA00023125"/>
    </source>
</evidence>
<dbReference type="GO" id="GO:0007059">
    <property type="term" value="P:chromosome segregation"/>
    <property type="evidence" value="ECO:0007669"/>
    <property type="project" value="UniProtKB-UniRule"/>
</dbReference>
<dbReference type="GO" id="GO:0007062">
    <property type="term" value="P:sister chromatid cohesion"/>
    <property type="evidence" value="ECO:0007669"/>
    <property type="project" value="InterPro"/>
</dbReference>
<dbReference type="NCBIfam" id="TIGR02168">
    <property type="entry name" value="SMC_prok_B"/>
    <property type="match status" value="1"/>
</dbReference>
<reference evidence="9 10" key="1">
    <citation type="submission" date="2015-04" db="EMBL/GenBank/DDBJ databases">
        <title>Complete Genome Sequence of Kosmotoga pacifica SLHLJ1.</title>
        <authorList>
            <person name="Jiang L.J."/>
            <person name="Shao Z.Z."/>
            <person name="Jebbar M."/>
        </authorList>
    </citation>
    <scope>NUCLEOTIDE SEQUENCE [LARGE SCALE GENOMIC DNA]</scope>
    <source>
        <strain evidence="9 10">SLHLJ1</strain>
    </source>
</reference>
<dbReference type="PANTHER" id="PTHR43977">
    <property type="entry name" value="STRUCTURAL MAINTENANCE OF CHROMOSOMES PROTEIN 3"/>
    <property type="match status" value="1"/>
</dbReference>
<dbReference type="Pfam" id="PF02463">
    <property type="entry name" value="SMC_N"/>
    <property type="match status" value="1"/>
</dbReference>
<feature type="binding site" evidence="7">
    <location>
        <begin position="32"/>
        <end position="39"/>
    </location>
    <ligand>
        <name>ATP</name>
        <dbReference type="ChEBI" id="CHEBI:30616"/>
    </ligand>
</feature>
<dbReference type="GO" id="GO:0005694">
    <property type="term" value="C:chromosome"/>
    <property type="evidence" value="ECO:0007669"/>
    <property type="project" value="InterPro"/>
</dbReference>
<dbReference type="STRING" id="1330330.IX53_02730"/>
<dbReference type="AlphaFoldDB" id="A0A0G2Z9Z4"/>
<evidence type="ECO:0000256" key="7">
    <source>
        <dbReference type="HAMAP-Rule" id="MF_01894"/>
    </source>
</evidence>
<dbReference type="Gene3D" id="3.40.50.300">
    <property type="entry name" value="P-loop containing nucleotide triphosphate hydrolases"/>
    <property type="match status" value="2"/>
</dbReference>
<dbReference type="Gene3D" id="1.10.287.1490">
    <property type="match status" value="1"/>
</dbReference>
<dbReference type="SUPFAM" id="SSF52540">
    <property type="entry name" value="P-loop containing nucleoside triphosphate hydrolases"/>
    <property type="match status" value="1"/>
</dbReference>
<evidence type="ECO:0000256" key="2">
    <source>
        <dbReference type="ARBA" id="ARBA00022490"/>
    </source>
</evidence>
<dbReference type="Gene3D" id="1.20.1060.20">
    <property type="match status" value="1"/>
</dbReference>
<dbReference type="GO" id="GO:0005737">
    <property type="term" value="C:cytoplasm"/>
    <property type="evidence" value="ECO:0007669"/>
    <property type="project" value="UniProtKB-SubCell"/>
</dbReference>
<feature type="coiled-coil region" evidence="7">
    <location>
        <begin position="227"/>
        <end position="495"/>
    </location>
</feature>
<dbReference type="OrthoDB" id="9808768at2"/>
<keyword evidence="3 7" id="KW-0547">Nucleotide-binding</keyword>
<evidence type="ECO:0000313" key="10">
    <source>
        <dbReference type="Proteomes" id="UP000035159"/>
    </source>
</evidence>
<dbReference type="GO" id="GO:0030261">
    <property type="term" value="P:chromosome condensation"/>
    <property type="evidence" value="ECO:0007669"/>
    <property type="project" value="InterPro"/>
</dbReference>
<evidence type="ECO:0000256" key="5">
    <source>
        <dbReference type="ARBA" id="ARBA00023054"/>
    </source>
</evidence>
<comment type="function">
    <text evidence="7">Required for chromosome condensation and partitioning.</text>
</comment>
<dbReference type="Gene3D" id="3.30.70.1620">
    <property type="match status" value="1"/>
</dbReference>
<dbReference type="PIRSF" id="PIRSF005719">
    <property type="entry name" value="SMC"/>
    <property type="match status" value="1"/>
</dbReference>
<keyword evidence="5 7" id="KW-0175">Coiled coil</keyword>
<dbReference type="SUPFAM" id="SSF75553">
    <property type="entry name" value="Smc hinge domain"/>
    <property type="match status" value="1"/>
</dbReference>
<feature type="coiled-coil region" evidence="7">
    <location>
        <begin position="167"/>
        <end position="194"/>
    </location>
</feature>
<feature type="domain" description="SMC hinge" evidence="8">
    <location>
        <begin position="514"/>
        <end position="630"/>
    </location>
</feature>
<dbReference type="InterPro" id="IPR011890">
    <property type="entry name" value="SMC_prok"/>
</dbReference>
<keyword evidence="2 7" id="KW-0963">Cytoplasm</keyword>
<dbReference type="InterPro" id="IPR003395">
    <property type="entry name" value="RecF/RecN/SMC_N"/>
</dbReference>
<dbReference type="PATRIC" id="fig|1330330.3.peg.550"/>